<dbReference type="GO" id="GO:0016791">
    <property type="term" value="F:phosphatase activity"/>
    <property type="evidence" value="ECO:0007669"/>
    <property type="project" value="UniProtKB-ARBA"/>
</dbReference>
<dbReference type="GO" id="GO:0005829">
    <property type="term" value="C:cytosol"/>
    <property type="evidence" value="ECO:0007669"/>
    <property type="project" value="TreeGrafter"/>
</dbReference>
<dbReference type="InterPro" id="IPR036412">
    <property type="entry name" value="HAD-like_sf"/>
</dbReference>
<accession>A0A7U3YGU9</accession>
<dbReference type="CDD" id="cd07517">
    <property type="entry name" value="HAD_HPP"/>
    <property type="match status" value="1"/>
</dbReference>
<reference evidence="1" key="1">
    <citation type="submission" date="2010-10" db="EMBL/GenBank/DDBJ databases">
        <title>Complete sequence of chromosome of Geobacillus sp. Y4.1MC1.</title>
        <authorList>
            <consortium name="US DOE Joint Genome Institute"/>
            <person name="Lucas S."/>
            <person name="Copeland A."/>
            <person name="Lapidus A."/>
            <person name="Cheng J.-F."/>
            <person name="Bruce D."/>
            <person name="Goodwin L."/>
            <person name="Pitluck S."/>
            <person name="Chertkov O."/>
            <person name="Zhang X."/>
            <person name="Detter J.C."/>
            <person name="Han C."/>
            <person name="Tapia R."/>
            <person name="Land M."/>
            <person name="Hauser L."/>
            <person name="Jeffries C."/>
            <person name="Kyrpides N."/>
            <person name="Ivanova N."/>
            <person name="Ovchinnikova G."/>
            <person name="Brumm P."/>
            <person name="Mead D."/>
            <person name="Woyke T."/>
        </authorList>
    </citation>
    <scope>NUCLEOTIDE SEQUENCE [LARGE SCALE GENOMIC DNA]</scope>
    <source>
        <strain evidence="1">Y4.1MC1</strain>
    </source>
</reference>
<evidence type="ECO:0000313" key="1">
    <source>
        <dbReference type="EMBL" id="ADP75539.1"/>
    </source>
</evidence>
<dbReference type="Gene3D" id="3.40.50.1000">
    <property type="entry name" value="HAD superfamily/HAD-like"/>
    <property type="match status" value="1"/>
</dbReference>
<dbReference type="Pfam" id="PF08282">
    <property type="entry name" value="Hydrolase_3"/>
    <property type="match status" value="1"/>
</dbReference>
<dbReference type="KEGG" id="gmc:GY4MC1_2844"/>
<dbReference type="EMBL" id="CP002293">
    <property type="protein sequence ID" value="ADP75539.1"/>
    <property type="molecule type" value="Genomic_DNA"/>
</dbReference>
<dbReference type="SFLD" id="SFLDG01144">
    <property type="entry name" value="C2.B.4:_PGP_Like"/>
    <property type="match status" value="1"/>
</dbReference>
<dbReference type="SUPFAM" id="SSF56784">
    <property type="entry name" value="HAD-like"/>
    <property type="match status" value="1"/>
</dbReference>
<dbReference type="PROSITE" id="PS01229">
    <property type="entry name" value="COF_2"/>
    <property type="match status" value="1"/>
</dbReference>
<organism evidence="1">
    <name type="scientific">Geobacillus sp. (strain Y4.1MC1)</name>
    <dbReference type="NCBI Taxonomy" id="581103"/>
    <lineage>
        <taxon>Bacteria</taxon>
        <taxon>Bacillati</taxon>
        <taxon>Bacillota</taxon>
        <taxon>Bacilli</taxon>
        <taxon>Bacillales</taxon>
        <taxon>Anoxybacillaceae</taxon>
        <taxon>Geobacillus</taxon>
    </lineage>
</organism>
<dbReference type="PANTHER" id="PTHR10000">
    <property type="entry name" value="PHOSPHOSERINE PHOSPHATASE"/>
    <property type="match status" value="1"/>
</dbReference>
<proteinExistence type="predicted"/>
<dbReference type="InterPro" id="IPR023214">
    <property type="entry name" value="HAD_sf"/>
</dbReference>
<dbReference type="NCBIfam" id="TIGR01484">
    <property type="entry name" value="HAD-SF-IIB"/>
    <property type="match status" value="1"/>
</dbReference>
<gene>
    <name evidence="1" type="ORF">GY4MC1_2844</name>
</gene>
<name>A0A7U3YGU9_GEOS0</name>
<dbReference type="SFLD" id="SFLDG01140">
    <property type="entry name" value="C2.B:_Phosphomannomutase_and_P"/>
    <property type="match status" value="1"/>
</dbReference>
<sequence>MDKDKAGNELTFSAFFSTVKDEEKCEGKKTVEKKIVFFDIDGTLLDEEKKLPSSTVRAVQELKKAGVYVAIATGRAPFMFSNLLQQLGIDSFVSFNGQYVVFEGNVIYKHPLHRQRLHELKEAAHQHGHPLVFMNVNEARASMEDHPYIHTSMESLKFSHPPFDPLYYENEDIYQALLFCKAEEEQMYVKAFPEFRFVRWHNVSTDVLPTGGSKAEGIQRMIEKIGIAKENVYAFGDGLNDIEMLKFVGTGVAMGNAREEVKKVADFVTKPVGEEGILYGLKQLELIK</sequence>
<dbReference type="InterPro" id="IPR000150">
    <property type="entry name" value="Cof"/>
</dbReference>
<dbReference type="InterPro" id="IPR006379">
    <property type="entry name" value="HAD-SF_hydro_IIB"/>
</dbReference>
<keyword evidence="1" id="KW-0378">Hydrolase</keyword>
<dbReference type="NCBIfam" id="TIGR00099">
    <property type="entry name" value="Cof-subfamily"/>
    <property type="match status" value="1"/>
</dbReference>
<dbReference type="SFLD" id="SFLDS00003">
    <property type="entry name" value="Haloacid_Dehalogenase"/>
    <property type="match status" value="1"/>
</dbReference>
<dbReference type="AlphaFoldDB" id="A0A7U3YGU9"/>
<dbReference type="GO" id="GO:0000287">
    <property type="term" value="F:magnesium ion binding"/>
    <property type="evidence" value="ECO:0007669"/>
    <property type="project" value="TreeGrafter"/>
</dbReference>
<dbReference type="PANTHER" id="PTHR10000:SF25">
    <property type="entry name" value="PHOSPHATASE YKRA-RELATED"/>
    <property type="match status" value="1"/>
</dbReference>
<dbReference type="Gene3D" id="3.30.1240.10">
    <property type="match status" value="1"/>
</dbReference>
<protein>
    <submittedName>
        <fullName evidence="1">Cof-like hydrolase</fullName>
    </submittedName>
</protein>